<dbReference type="EnsemblMetazoa" id="SMAR013304-RA">
    <property type="protein sequence ID" value="SMAR013304-PA"/>
    <property type="gene ID" value="SMAR013304"/>
</dbReference>
<dbReference type="EMBL" id="JH430212">
    <property type="status" value="NOT_ANNOTATED_CDS"/>
    <property type="molecule type" value="Genomic_DNA"/>
</dbReference>
<evidence type="ECO:0000256" key="5">
    <source>
        <dbReference type="SAM" id="MobiDB-lite"/>
    </source>
</evidence>
<keyword evidence="2" id="KW-0963">Cytoplasm</keyword>
<evidence type="ECO:0000313" key="7">
    <source>
        <dbReference type="Proteomes" id="UP000014500"/>
    </source>
</evidence>
<comment type="subcellular location">
    <subcellularLocation>
        <location evidence="1">Cytoplasm</location>
    </subcellularLocation>
</comment>
<keyword evidence="3 4" id="KW-0175">Coiled coil</keyword>
<name>T1JHH3_STRMM</name>
<accession>T1JHH3</accession>
<sequence length="304" mass="34386">MTCWSMSYSYVKRLDNYILFVLFFPFQLMLTMSRRVDGCEDLLFDSPTSDMLTMVRDTIYSPPSSSGVGSAGSGQNLNSNQGGSSGDSTHNSCWDETHIYEDVRQHPPPKITPLSGVLGKGKVVIRPIAFKPVIPRHQQNTVRTPSHVSSTHSSDFEHLRNLFTLYNGSQTSVDNDNRSVTYSTNGDNFKRNLETPTSYTSSSVNIGGRGALHLDDFTQTPSPSDSGVAELEAMLREKDSEINYLRETMEHNEQVIFKVYEEKEHGWQREIKKLKAQYESQLKAAQQKVLMQTYQVLYLFVDTI</sequence>
<feature type="region of interest" description="Disordered" evidence="5">
    <location>
        <begin position="63"/>
        <end position="91"/>
    </location>
</feature>
<organism evidence="6 7">
    <name type="scientific">Strigamia maritima</name>
    <name type="common">European centipede</name>
    <name type="synonym">Geophilus maritimus</name>
    <dbReference type="NCBI Taxonomy" id="126957"/>
    <lineage>
        <taxon>Eukaryota</taxon>
        <taxon>Metazoa</taxon>
        <taxon>Ecdysozoa</taxon>
        <taxon>Arthropoda</taxon>
        <taxon>Myriapoda</taxon>
        <taxon>Chilopoda</taxon>
        <taxon>Pleurostigmophora</taxon>
        <taxon>Geophilomorpha</taxon>
        <taxon>Linotaeniidae</taxon>
        <taxon>Strigamia</taxon>
    </lineage>
</organism>
<proteinExistence type="predicted"/>
<dbReference type="InterPro" id="IPR045329">
    <property type="entry name" value="LZTS"/>
</dbReference>
<dbReference type="PANTHER" id="PTHR19354:SF2">
    <property type="entry name" value="LEUCINE-RICH REPEAT-CONTAINING PROTEIN DDB_G0290503"/>
    <property type="match status" value="1"/>
</dbReference>
<reference evidence="7" key="1">
    <citation type="submission" date="2011-05" db="EMBL/GenBank/DDBJ databases">
        <authorList>
            <person name="Richards S.R."/>
            <person name="Qu J."/>
            <person name="Jiang H."/>
            <person name="Jhangiani S.N."/>
            <person name="Agravi P."/>
            <person name="Goodspeed R."/>
            <person name="Gross S."/>
            <person name="Mandapat C."/>
            <person name="Jackson L."/>
            <person name="Mathew T."/>
            <person name="Pu L."/>
            <person name="Thornton R."/>
            <person name="Saada N."/>
            <person name="Wilczek-Boney K.B."/>
            <person name="Lee S."/>
            <person name="Kovar C."/>
            <person name="Wu Y."/>
            <person name="Scherer S.E."/>
            <person name="Worley K.C."/>
            <person name="Muzny D.M."/>
            <person name="Gibbs R."/>
        </authorList>
    </citation>
    <scope>NUCLEOTIDE SEQUENCE</scope>
    <source>
        <strain evidence="7">Brora</strain>
    </source>
</reference>
<protein>
    <submittedName>
        <fullName evidence="6">Uncharacterized protein</fullName>
    </submittedName>
</protein>
<dbReference type="HOGENOM" id="CLU_916223_0_0_1"/>
<dbReference type="PhylomeDB" id="T1JHH3"/>
<dbReference type="Proteomes" id="UP000014500">
    <property type="component" value="Unassembled WGS sequence"/>
</dbReference>
<reference evidence="6" key="2">
    <citation type="submission" date="2015-02" db="UniProtKB">
        <authorList>
            <consortium name="EnsemblMetazoa"/>
        </authorList>
    </citation>
    <scope>IDENTIFICATION</scope>
</reference>
<dbReference type="STRING" id="126957.T1JHH3"/>
<keyword evidence="7" id="KW-1185">Reference proteome</keyword>
<evidence type="ECO:0000256" key="4">
    <source>
        <dbReference type="SAM" id="Coils"/>
    </source>
</evidence>
<feature type="compositionally biased region" description="Low complexity" evidence="5">
    <location>
        <begin position="63"/>
        <end position="88"/>
    </location>
</feature>
<dbReference type="GO" id="GO:0005737">
    <property type="term" value="C:cytoplasm"/>
    <property type="evidence" value="ECO:0007669"/>
    <property type="project" value="UniProtKB-SubCell"/>
</dbReference>
<evidence type="ECO:0000256" key="3">
    <source>
        <dbReference type="ARBA" id="ARBA00023054"/>
    </source>
</evidence>
<evidence type="ECO:0000313" key="6">
    <source>
        <dbReference type="EnsemblMetazoa" id="SMAR013304-PA"/>
    </source>
</evidence>
<evidence type="ECO:0000256" key="1">
    <source>
        <dbReference type="ARBA" id="ARBA00004496"/>
    </source>
</evidence>
<dbReference type="PANTHER" id="PTHR19354">
    <property type="entry name" value="ZIPPER PUTATIVE TUMOR SUPPRESSOR 2 HOMOLOG-LIKE PROTEIN-RELATED"/>
    <property type="match status" value="1"/>
</dbReference>
<dbReference type="AlphaFoldDB" id="T1JHH3"/>
<evidence type="ECO:0000256" key="2">
    <source>
        <dbReference type="ARBA" id="ARBA00022490"/>
    </source>
</evidence>
<feature type="coiled-coil region" evidence="4">
    <location>
        <begin position="228"/>
        <end position="288"/>
    </location>
</feature>